<evidence type="ECO:0000313" key="1">
    <source>
        <dbReference type="EMBL" id="DAE27448.1"/>
    </source>
</evidence>
<name>A0A8S5R7S6_9VIRU</name>
<dbReference type="EMBL" id="BK015839">
    <property type="protein sequence ID" value="DAE27448.1"/>
    <property type="molecule type" value="Genomic_DNA"/>
</dbReference>
<accession>A0A8S5R7S6</accession>
<protein>
    <submittedName>
        <fullName evidence="1">Uncharacterized protein</fullName>
    </submittedName>
</protein>
<sequence length="50" mass="5714">MVQVHMSELNMVNSVQRGFSTLLRYASNEIGKVEILILLILILSVKSDFY</sequence>
<proteinExistence type="predicted"/>
<reference evidence="1" key="1">
    <citation type="journal article" date="2021" name="Proc. Natl. Acad. Sci. U.S.A.">
        <title>A Catalog of Tens of Thousands of Viruses from Human Metagenomes Reveals Hidden Associations with Chronic Diseases.</title>
        <authorList>
            <person name="Tisza M.J."/>
            <person name="Buck C.B."/>
        </authorList>
    </citation>
    <scope>NUCLEOTIDE SEQUENCE</scope>
    <source>
        <strain evidence="1">CtLTC15</strain>
    </source>
</reference>
<organism evidence="1">
    <name type="scientific">virus sp. ctLTC15</name>
    <dbReference type="NCBI Taxonomy" id="2826801"/>
    <lineage>
        <taxon>Viruses</taxon>
    </lineage>
</organism>